<accession>A0A9Q3CTT9</accession>
<dbReference type="Proteomes" id="UP000765509">
    <property type="component" value="Unassembled WGS sequence"/>
</dbReference>
<feature type="compositionally biased region" description="Polar residues" evidence="1">
    <location>
        <begin position="219"/>
        <end position="261"/>
    </location>
</feature>
<evidence type="ECO:0000313" key="2">
    <source>
        <dbReference type="EMBL" id="MBW0490579.1"/>
    </source>
</evidence>
<sequence length="391" mass="43235">MGSKLTELTGSSPSALPPSVLHGSGILSQFSSPSMASSGHFGPTQIYNGYKAVEVLDPACTKCLAKGKECFEKNNPRSSKCHYCFIGKKPCRKTGKQASNVRRYLWSKKDGPFGKEFPVSEAPTLDGTLGYSALTGSRQRDVARWTNVGGPIPVGVRPIYSSSEVPISRINTEGIVKRIRQIADSPPDPDAEGSDELDGEEVEVIPHSAAHLSNSSHSQPPSKRFQSQVFPNTPRNFQPTLSKIPTSIPPASSHSSYTSPALNPAVRPSPIQQSRNSPIVNTQKLQPVASTSRRREELSPLPFPAAQVFQRRDQWPIQVTREDPNTESDNKDAVARLFRRVDRNSREVIMYANDRTIPGTASEEMAEKFVWYEDELINDFQKKFDYFGKDN</sequence>
<dbReference type="OrthoDB" id="2194665at2759"/>
<feature type="compositionally biased region" description="Polar residues" evidence="1">
    <location>
        <begin position="270"/>
        <end position="291"/>
    </location>
</feature>
<name>A0A9Q3CTT9_9BASI</name>
<dbReference type="AlphaFoldDB" id="A0A9Q3CTT9"/>
<keyword evidence="3" id="KW-1185">Reference proteome</keyword>
<feature type="region of interest" description="Disordered" evidence="1">
    <location>
        <begin position="180"/>
        <end position="199"/>
    </location>
</feature>
<evidence type="ECO:0000256" key="1">
    <source>
        <dbReference type="SAM" id="MobiDB-lite"/>
    </source>
</evidence>
<proteinExistence type="predicted"/>
<evidence type="ECO:0000313" key="3">
    <source>
        <dbReference type="Proteomes" id="UP000765509"/>
    </source>
</evidence>
<protein>
    <submittedName>
        <fullName evidence="2">Uncharacterized protein</fullName>
    </submittedName>
</protein>
<feature type="compositionally biased region" description="Acidic residues" evidence="1">
    <location>
        <begin position="187"/>
        <end position="199"/>
    </location>
</feature>
<comment type="caution">
    <text evidence="2">The sequence shown here is derived from an EMBL/GenBank/DDBJ whole genome shotgun (WGS) entry which is preliminary data.</text>
</comment>
<reference evidence="2" key="1">
    <citation type="submission" date="2021-03" db="EMBL/GenBank/DDBJ databases">
        <title>Draft genome sequence of rust myrtle Austropuccinia psidii MF-1, a brazilian biotype.</title>
        <authorList>
            <person name="Quecine M.C."/>
            <person name="Pachon D.M.R."/>
            <person name="Bonatelli M.L."/>
            <person name="Correr F.H."/>
            <person name="Franceschini L.M."/>
            <person name="Leite T.F."/>
            <person name="Margarido G.R.A."/>
            <person name="Almeida C.A."/>
            <person name="Ferrarezi J.A."/>
            <person name="Labate C.A."/>
        </authorList>
    </citation>
    <scope>NUCLEOTIDE SEQUENCE</scope>
    <source>
        <strain evidence="2">MF-1</strain>
    </source>
</reference>
<feature type="region of interest" description="Disordered" evidence="1">
    <location>
        <begin position="211"/>
        <end position="297"/>
    </location>
</feature>
<gene>
    <name evidence="2" type="ORF">O181_030294</name>
</gene>
<organism evidence="2 3">
    <name type="scientific">Austropuccinia psidii MF-1</name>
    <dbReference type="NCBI Taxonomy" id="1389203"/>
    <lineage>
        <taxon>Eukaryota</taxon>
        <taxon>Fungi</taxon>
        <taxon>Dikarya</taxon>
        <taxon>Basidiomycota</taxon>
        <taxon>Pucciniomycotina</taxon>
        <taxon>Pucciniomycetes</taxon>
        <taxon>Pucciniales</taxon>
        <taxon>Sphaerophragmiaceae</taxon>
        <taxon>Austropuccinia</taxon>
    </lineage>
</organism>
<dbReference type="EMBL" id="AVOT02010660">
    <property type="protein sequence ID" value="MBW0490579.1"/>
    <property type="molecule type" value="Genomic_DNA"/>
</dbReference>